<dbReference type="AlphaFoldDB" id="A0A845BBV2"/>
<evidence type="ECO:0000313" key="1">
    <source>
        <dbReference type="EMBL" id="MXP63574.1"/>
    </source>
</evidence>
<proteinExistence type="predicted"/>
<sequence>MSLLVPKRAPAQDSQDELAKQLANPVASLISVPFQSNLDYGGGTGDAFRYTLNIQPVIPISLSSDWNLITRTILPFSHVERVYPDHRTGLGDVVQSFFLSPARPTESGITWGVGPAFLYPTATDGLGQRQWGAGPTGVILRQAGPWIVGALANHIWSLGGTPDRSEDVDATFLQPFINYVTPSQTTYFLNTESTYDWSRREWTVPINLGVNQLVNLGGQRVQIGGGLRYIAASPDGGPDWGLRFNLVFVFPR</sequence>
<dbReference type="Proteomes" id="UP000460715">
    <property type="component" value="Unassembled WGS sequence"/>
</dbReference>
<comment type="caution">
    <text evidence="1">The sequence shown here is derived from an EMBL/GenBank/DDBJ whole genome shotgun (WGS) entry which is preliminary data.</text>
</comment>
<gene>
    <name evidence="1" type="ORF">E0493_09450</name>
</gene>
<dbReference type="EMBL" id="SNVJ01000006">
    <property type="protein sequence ID" value="MXP63574.1"/>
    <property type="molecule type" value="Genomic_DNA"/>
</dbReference>
<dbReference type="OrthoDB" id="9809066at2"/>
<protein>
    <submittedName>
        <fullName evidence="1">Transporter</fullName>
    </submittedName>
</protein>
<evidence type="ECO:0000313" key="2">
    <source>
        <dbReference type="Proteomes" id="UP000460715"/>
    </source>
</evidence>
<reference evidence="1 2" key="1">
    <citation type="submission" date="2019-03" db="EMBL/GenBank/DDBJ databases">
        <title>Roseomonas sp. a novel Roseomonas species isolated from Sea whip Gorgonian.</title>
        <authorList>
            <person name="Li F."/>
            <person name="Pan X."/>
            <person name="Huang S."/>
            <person name="Li Z."/>
            <person name="Meng B."/>
        </authorList>
    </citation>
    <scope>NUCLEOTIDE SEQUENCE [LARGE SCALE GENOMIC DNA]</scope>
    <source>
        <strain evidence="1 2">M0104</strain>
    </source>
</reference>
<dbReference type="RefSeq" id="WP_160936690.1">
    <property type="nucleotide sequence ID" value="NZ_SNVJ01000006.1"/>
</dbReference>
<organism evidence="1 2">
    <name type="scientific">Teichococcus coralli</name>
    <dbReference type="NCBI Taxonomy" id="2545983"/>
    <lineage>
        <taxon>Bacteria</taxon>
        <taxon>Pseudomonadati</taxon>
        <taxon>Pseudomonadota</taxon>
        <taxon>Alphaproteobacteria</taxon>
        <taxon>Acetobacterales</taxon>
        <taxon>Roseomonadaceae</taxon>
        <taxon>Roseomonas</taxon>
    </lineage>
</organism>
<keyword evidence="2" id="KW-1185">Reference proteome</keyword>
<accession>A0A845BBV2</accession>
<name>A0A845BBV2_9PROT</name>